<keyword evidence="7" id="KW-1185">Reference proteome</keyword>
<comment type="similarity">
    <text evidence="1">Belongs to the ABC transporter superfamily.</text>
</comment>
<evidence type="ECO:0000313" key="7">
    <source>
        <dbReference type="Proteomes" id="UP001500604"/>
    </source>
</evidence>
<feature type="domain" description="ABC transporter" evidence="5">
    <location>
        <begin position="9"/>
        <end position="231"/>
    </location>
</feature>
<dbReference type="RefSeq" id="WP_345198285.1">
    <property type="nucleotide sequence ID" value="NZ_BAABFL010000463.1"/>
</dbReference>
<name>A0ABP8V768_9GAMM</name>
<dbReference type="InterPro" id="IPR027417">
    <property type="entry name" value="P-loop_NTPase"/>
</dbReference>
<dbReference type="PANTHER" id="PTHR42788:SF20">
    <property type="entry name" value="ABC TRANSPORTER ATP-BINDING PROTEIN"/>
    <property type="match status" value="1"/>
</dbReference>
<evidence type="ECO:0000259" key="5">
    <source>
        <dbReference type="PROSITE" id="PS50893"/>
    </source>
</evidence>
<keyword evidence="2" id="KW-0813">Transport</keyword>
<evidence type="ECO:0000256" key="3">
    <source>
        <dbReference type="ARBA" id="ARBA00022741"/>
    </source>
</evidence>
<dbReference type="PROSITE" id="PS50893">
    <property type="entry name" value="ABC_TRANSPORTER_2"/>
    <property type="match status" value="1"/>
</dbReference>
<protein>
    <submittedName>
        <fullName evidence="6">ABC transporter ATP-binding protein</fullName>
    </submittedName>
</protein>
<dbReference type="Gene3D" id="3.40.50.300">
    <property type="entry name" value="P-loop containing nucleotide triphosphate hydrolases"/>
    <property type="match status" value="1"/>
</dbReference>
<dbReference type="SMART" id="SM00382">
    <property type="entry name" value="AAA"/>
    <property type="match status" value="1"/>
</dbReference>
<accession>A0ABP8V768</accession>
<dbReference type="Pfam" id="PF00005">
    <property type="entry name" value="ABC_tran"/>
    <property type="match status" value="1"/>
</dbReference>
<dbReference type="InterPro" id="IPR050166">
    <property type="entry name" value="ABC_transporter_ATP-bind"/>
</dbReference>
<sequence length="254" mass="28264">MNRSINTALSVQQLSFSYGNRMVLDNLNIGFPDGKTTAILGPSGSGKSTLLKLIAGLIQPDTGSITPAPHSLITGYVFQDFCLLPWLTVQDNITLVLRPHKLSPDAISERIQEVLTLTGLLPFADTFPYQLSGGMQQRAGLARAMAIHPSLLLLDEPFSAIDGQTRELLIGEYHRLCQQWPMTRILITHQLDDAFDLADQLLLLSSRPARVLHCMDLPDSLSPDQRDKLRSEIWQHLKKEVQVSDRQVMRSSIA</sequence>
<evidence type="ECO:0000256" key="1">
    <source>
        <dbReference type="ARBA" id="ARBA00005417"/>
    </source>
</evidence>
<dbReference type="EMBL" id="BAABFL010000463">
    <property type="protein sequence ID" value="GAA4651834.1"/>
    <property type="molecule type" value="Genomic_DNA"/>
</dbReference>
<dbReference type="Proteomes" id="UP001500604">
    <property type="component" value="Unassembled WGS sequence"/>
</dbReference>
<evidence type="ECO:0000256" key="4">
    <source>
        <dbReference type="ARBA" id="ARBA00022840"/>
    </source>
</evidence>
<gene>
    <name evidence="6" type="ORF">GCM10023116_41180</name>
</gene>
<reference evidence="7" key="1">
    <citation type="journal article" date="2019" name="Int. J. Syst. Evol. Microbiol.">
        <title>The Global Catalogue of Microorganisms (GCM) 10K type strain sequencing project: providing services to taxonomists for standard genome sequencing and annotation.</title>
        <authorList>
            <consortium name="The Broad Institute Genomics Platform"/>
            <consortium name="The Broad Institute Genome Sequencing Center for Infectious Disease"/>
            <person name="Wu L."/>
            <person name="Ma J."/>
        </authorList>
    </citation>
    <scope>NUCLEOTIDE SEQUENCE [LARGE SCALE GENOMIC DNA]</scope>
    <source>
        <strain evidence="7">JCM 17805</strain>
    </source>
</reference>
<evidence type="ECO:0000313" key="6">
    <source>
        <dbReference type="EMBL" id="GAA4651834.1"/>
    </source>
</evidence>
<dbReference type="PROSITE" id="PS00211">
    <property type="entry name" value="ABC_TRANSPORTER_1"/>
    <property type="match status" value="1"/>
</dbReference>
<dbReference type="GO" id="GO:0005524">
    <property type="term" value="F:ATP binding"/>
    <property type="evidence" value="ECO:0007669"/>
    <property type="project" value="UniProtKB-KW"/>
</dbReference>
<dbReference type="InterPro" id="IPR003439">
    <property type="entry name" value="ABC_transporter-like_ATP-bd"/>
</dbReference>
<evidence type="ECO:0000256" key="2">
    <source>
        <dbReference type="ARBA" id="ARBA00022448"/>
    </source>
</evidence>
<dbReference type="SUPFAM" id="SSF52540">
    <property type="entry name" value="P-loop containing nucleoside triphosphate hydrolases"/>
    <property type="match status" value="1"/>
</dbReference>
<dbReference type="InterPro" id="IPR017871">
    <property type="entry name" value="ABC_transporter-like_CS"/>
</dbReference>
<keyword evidence="3" id="KW-0547">Nucleotide-binding</keyword>
<dbReference type="InterPro" id="IPR003593">
    <property type="entry name" value="AAA+_ATPase"/>
</dbReference>
<keyword evidence="4 6" id="KW-0067">ATP-binding</keyword>
<dbReference type="PANTHER" id="PTHR42788">
    <property type="entry name" value="TAURINE IMPORT ATP-BINDING PROTEIN-RELATED"/>
    <property type="match status" value="1"/>
</dbReference>
<organism evidence="6 7">
    <name type="scientific">Kistimonas scapharcae</name>
    <dbReference type="NCBI Taxonomy" id="1036133"/>
    <lineage>
        <taxon>Bacteria</taxon>
        <taxon>Pseudomonadati</taxon>
        <taxon>Pseudomonadota</taxon>
        <taxon>Gammaproteobacteria</taxon>
        <taxon>Oceanospirillales</taxon>
        <taxon>Endozoicomonadaceae</taxon>
        <taxon>Kistimonas</taxon>
    </lineage>
</organism>
<proteinExistence type="inferred from homology"/>
<comment type="caution">
    <text evidence="6">The sequence shown here is derived from an EMBL/GenBank/DDBJ whole genome shotgun (WGS) entry which is preliminary data.</text>
</comment>